<sequence length="223" mass="25734">MTMGTTKYNEGDIILLTVIVLDISAFFYGGIAFKFAVKDHYQDLRGKVLTDVLDDSGADLLNALNDELISMIGRQANLMADACTNIYKIYNLASLDQQQNERVTALAEELYWQLMDDEFPWDEQADDYDDAKYLQHLMIYVTSLIRIVKILIKVIIYGEIDDDEISERNDLCETLEPDDYSDQVHVYALAVLSELGVQLNEHQEHFYEYYFNQNAKPDENNNI</sequence>
<dbReference type="EMBL" id="FNRA01000001">
    <property type="protein sequence ID" value="SDZ84703.1"/>
    <property type="molecule type" value="Genomic_DNA"/>
</dbReference>
<dbReference type="Proteomes" id="UP000198850">
    <property type="component" value="Unassembled WGS sequence"/>
</dbReference>
<accession>A0A1H3WC57</accession>
<protein>
    <submittedName>
        <fullName evidence="2">Uncharacterized protein</fullName>
    </submittedName>
</protein>
<keyword evidence="3" id="KW-1185">Reference proteome</keyword>
<name>A0A1H3WC57_9SPHI</name>
<evidence type="ECO:0000313" key="3">
    <source>
        <dbReference type="Proteomes" id="UP000198850"/>
    </source>
</evidence>
<proteinExistence type="predicted"/>
<evidence type="ECO:0000256" key="1">
    <source>
        <dbReference type="SAM" id="Phobius"/>
    </source>
</evidence>
<reference evidence="2 3" key="1">
    <citation type="submission" date="2016-10" db="EMBL/GenBank/DDBJ databases">
        <authorList>
            <person name="de Groot N.N."/>
        </authorList>
    </citation>
    <scope>NUCLEOTIDE SEQUENCE [LARGE SCALE GENOMIC DNA]</scope>
    <source>
        <strain evidence="2 3">DSM 19033</strain>
    </source>
</reference>
<keyword evidence="1" id="KW-1133">Transmembrane helix</keyword>
<gene>
    <name evidence="2" type="ORF">SAMN05443550_101190</name>
</gene>
<evidence type="ECO:0000313" key="2">
    <source>
        <dbReference type="EMBL" id="SDZ84703.1"/>
    </source>
</evidence>
<organism evidence="2 3">
    <name type="scientific">Pedobacter hartonius</name>
    <dbReference type="NCBI Taxonomy" id="425514"/>
    <lineage>
        <taxon>Bacteria</taxon>
        <taxon>Pseudomonadati</taxon>
        <taxon>Bacteroidota</taxon>
        <taxon>Sphingobacteriia</taxon>
        <taxon>Sphingobacteriales</taxon>
        <taxon>Sphingobacteriaceae</taxon>
        <taxon>Pedobacter</taxon>
    </lineage>
</organism>
<dbReference type="STRING" id="425514.SAMN05443550_101190"/>
<keyword evidence="1" id="KW-0472">Membrane</keyword>
<dbReference type="AlphaFoldDB" id="A0A1H3WC57"/>
<feature type="transmembrane region" description="Helical" evidence="1">
    <location>
        <begin position="13"/>
        <end position="37"/>
    </location>
</feature>
<keyword evidence="1" id="KW-0812">Transmembrane</keyword>